<feature type="domain" description="VOC" evidence="1">
    <location>
        <begin position="6"/>
        <end position="149"/>
    </location>
</feature>
<keyword evidence="3" id="KW-1185">Reference proteome</keyword>
<organism evidence="2 3">
    <name type="scientific">Novosphingobium album</name>
    <name type="common">ex Hu et al. 2023</name>
    <dbReference type="NCBI Taxonomy" id="2930093"/>
    <lineage>
        <taxon>Bacteria</taxon>
        <taxon>Pseudomonadati</taxon>
        <taxon>Pseudomonadota</taxon>
        <taxon>Alphaproteobacteria</taxon>
        <taxon>Sphingomonadales</taxon>
        <taxon>Sphingomonadaceae</taxon>
        <taxon>Novosphingobium</taxon>
    </lineage>
</organism>
<dbReference type="InterPro" id="IPR041581">
    <property type="entry name" value="Glyoxalase_6"/>
</dbReference>
<dbReference type="PROSITE" id="PS51819">
    <property type="entry name" value="VOC"/>
    <property type="match status" value="1"/>
</dbReference>
<name>A0ABT0B4I7_9SPHN</name>
<accession>A0ABT0B4I7</accession>
<evidence type="ECO:0000259" key="1">
    <source>
        <dbReference type="PROSITE" id="PS51819"/>
    </source>
</evidence>
<gene>
    <name evidence="2" type="ORF">MTR64_15580</name>
</gene>
<dbReference type="Pfam" id="PF18029">
    <property type="entry name" value="Glyoxalase_6"/>
    <property type="match status" value="1"/>
</dbReference>
<sequence length="163" mass="18393">MTRPNFLAYVDFASTDVSATGEFYEAVLGWKHDRQMEGLYHRMLPGGFFAASDGSDSEIRHLHMGIFDAANARPHPDPEGVEPRALANDGRRARIWVEVSPDDSHDRIIAEAETRGATVLWRNHIFTCFGGLTDAFRDPWGNEVVIWTENADRPDLPAHMTRE</sequence>
<dbReference type="Proteomes" id="UP001162880">
    <property type="component" value="Unassembled WGS sequence"/>
</dbReference>
<evidence type="ECO:0000313" key="2">
    <source>
        <dbReference type="EMBL" id="MCJ2179991.1"/>
    </source>
</evidence>
<reference evidence="2" key="1">
    <citation type="submission" date="2022-03" db="EMBL/GenBank/DDBJ databases">
        <title>Identification of a novel bacterium isolated from mangrove sediments.</title>
        <authorList>
            <person name="Pan X."/>
        </authorList>
    </citation>
    <scope>NUCLEOTIDE SEQUENCE</scope>
    <source>
        <strain evidence="2">B2580</strain>
    </source>
</reference>
<protein>
    <submittedName>
        <fullName evidence="2">VOC family protein</fullName>
    </submittedName>
</protein>
<dbReference type="SUPFAM" id="SSF54593">
    <property type="entry name" value="Glyoxalase/Bleomycin resistance protein/Dihydroxybiphenyl dioxygenase"/>
    <property type="match status" value="1"/>
</dbReference>
<dbReference type="Gene3D" id="3.10.180.10">
    <property type="entry name" value="2,3-Dihydroxybiphenyl 1,2-Dioxygenase, domain 1"/>
    <property type="match status" value="1"/>
</dbReference>
<comment type="caution">
    <text evidence="2">The sequence shown here is derived from an EMBL/GenBank/DDBJ whole genome shotgun (WGS) entry which is preliminary data.</text>
</comment>
<dbReference type="InterPro" id="IPR029068">
    <property type="entry name" value="Glyas_Bleomycin-R_OHBP_Dase"/>
</dbReference>
<dbReference type="RefSeq" id="WP_243995297.1">
    <property type="nucleotide sequence ID" value="NZ_JALHLE010000026.1"/>
</dbReference>
<dbReference type="EMBL" id="JALHLE010000026">
    <property type="protein sequence ID" value="MCJ2179991.1"/>
    <property type="molecule type" value="Genomic_DNA"/>
</dbReference>
<dbReference type="InterPro" id="IPR037523">
    <property type="entry name" value="VOC_core"/>
</dbReference>
<proteinExistence type="predicted"/>
<evidence type="ECO:0000313" key="3">
    <source>
        <dbReference type="Proteomes" id="UP001162880"/>
    </source>
</evidence>